<sequence length="145" mass="15850">MSNSASGKNPDNNHYIAELELAVGDVIQELGWDEDIDFEFRNGLEDALGEEFLTEEDREPVDAVLLWWRDDDGDVADLTDALEDATTNLDEDAPIWLLVPRASQPGHVSPTDISEAATVAGFRATTTAGVSEDWLATRLEPAVAH</sequence>
<proteinExistence type="predicted"/>
<dbReference type="AlphaFoldDB" id="A0A1B7LVD9"/>
<name>A0A1B7LVD9_9MICC</name>
<dbReference type="Proteomes" id="UP000078292">
    <property type="component" value="Unassembled WGS sequence"/>
</dbReference>
<dbReference type="Pfam" id="PF11253">
    <property type="entry name" value="DUF3052"/>
    <property type="match status" value="1"/>
</dbReference>
<gene>
    <name evidence="1" type="ORF">A6F49_01060</name>
</gene>
<dbReference type="EMBL" id="LXEY01000110">
    <property type="protein sequence ID" value="OAV52197.1"/>
    <property type="molecule type" value="Genomic_DNA"/>
</dbReference>
<comment type="caution">
    <text evidence="1">The sequence shown here is derived from an EMBL/GenBank/DDBJ whole genome shotgun (WGS) entry which is preliminary data.</text>
</comment>
<dbReference type="OrthoDB" id="5185945at2"/>
<evidence type="ECO:0008006" key="3">
    <source>
        <dbReference type="Google" id="ProtNLM"/>
    </source>
</evidence>
<dbReference type="InterPro" id="IPR021412">
    <property type="entry name" value="DUF3052"/>
</dbReference>
<organism evidence="1 2">
    <name type="scientific">Enteractinococcus helveticum</name>
    <dbReference type="NCBI Taxonomy" id="1837282"/>
    <lineage>
        <taxon>Bacteria</taxon>
        <taxon>Bacillati</taxon>
        <taxon>Actinomycetota</taxon>
        <taxon>Actinomycetes</taxon>
        <taxon>Micrococcales</taxon>
        <taxon>Micrococcaceae</taxon>
    </lineage>
</organism>
<reference evidence="1 2" key="1">
    <citation type="submission" date="2016-04" db="EMBL/GenBank/DDBJ databases">
        <title>First whole genome shotgun sequence of the bacterium Enteractinococcus sp. strain UASWS1574.</title>
        <authorList>
            <person name="Crovadore J."/>
            <person name="Chablais R."/>
            <person name="Lefort F."/>
        </authorList>
    </citation>
    <scope>NUCLEOTIDE SEQUENCE [LARGE SCALE GENOMIC DNA]</scope>
    <source>
        <strain evidence="1 2">UASWS1574</strain>
    </source>
</reference>
<dbReference type="STRING" id="1837282.A6F49_01060"/>
<keyword evidence="2" id="KW-1185">Reference proteome</keyword>
<dbReference type="RefSeq" id="WP_043055461.1">
    <property type="nucleotide sequence ID" value="NZ_LXEY01000110.1"/>
</dbReference>
<evidence type="ECO:0000313" key="2">
    <source>
        <dbReference type="Proteomes" id="UP000078292"/>
    </source>
</evidence>
<evidence type="ECO:0000313" key="1">
    <source>
        <dbReference type="EMBL" id="OAV52197.1"/>
    </source>
</evidence>
<accession>A0A1B7LVD9</accession>
<protein>
    <recommendedName>
        <fullName evidence="3">DUF3052 domain-containing protein</fullName>
    </recommendedName>
</protein>